<evidence type="ECO:0000313" key="3">
    <source>
        <dbReference type="EMBL" id="SVA20628.1"/>
    </source>
</evidence>
<sequence length="172" mass="18668">MYLALGEWMTTNKFRVRLILAAAFSAILILVAGLACEAETVGDVLDPSQSEGSVQVLEPNGLFTVDDVVAAGWKKSKELSAETLPDATSVWYGFYNQRDVEVRIYESHETAKNSGTGPADEATGRGKPDRTGEGAGFFTTRMSYSTYAIVGNLILMCELDIEDCQGLLDNIK</sequence>
<feature type="domain" description="DUF6810" evidence="2">
    <location>
        <begin position="64"/>
        <end position="125"/>
    </location>
</feature>
<dbReference type="AlphaFoldDB" id="A0A381TYU8"/>
<feature type="region of interest" description="Disordered" evidence="1">
    <location>
        <begin position="108"/>
        <end position="133"/>
    </location>
</feature>
<evidence type="ECO:0000259" key="2">
    <source>
        <dbReference type="Pfam" id="PF20650"/>
    </source>
</evidence>
<dbReference type="Pfam" id="PF20650">
    <property type="entry name" value="DUF6810"/>
    <property type="match status" value="1"/>
</dbReference>
<dbReference type="InterPro" id="IPR049216">
    <property type="entry name" value="DUF6810"/>
</dbReference>
<organism evidence="3">
    <name type="scientific">marine metagenome</name>
    <dbReference type="NCBI Taxonomy" id="408172"/>
    <lineage>
        <taxon>unclassified sequences</taxon>
        <taxon>metagenomes</taxon>
        <taxon>ecological metagenomes</taxon>
    </lineage>
</organism>
<accession>A0A381TYU8</accession>
<feature type="compositionally biased region" description="Basic and acidic residues" evidence="1">
    <location>
        <begin position="122"/>
        <end position="132"/>
    </location>
</feature>
<reference evidence="3" key="1">
    <citation type="submission" date="2018-05" db="EMBL/GenBank/DDBJ databases">
        <authorList>
            <person name="Lanie J.A."/>
            <person name="Ng W.-L."/>
            <person name="Kazmierczak K.M."/>
            <person name="Andrzejewski T.M."/>
            <person name="Davidsen T.M."/>
            <person name="Wayne K.J."/>
            <person name="Tettelin H."/>
            <person name="Glass J.I."/>
            <person name="Rusch D."/>
            <person name="Podicherti R."/>
            <person name="Tsui H.-C.T."/>
            <person name="Winkler M.E."/>
        </authorList>
    </citation>
    <scope>NUCLEOTIDE SEQUENCE</scope>
</reference>
<name>A0A381TYU8_9ZZZZ</name>
<dbReference type="EMBL" id="UINC01005330">
    <property type="protein sequence ID" value="SVA20628.1"/>
    <property type="molecule type" value="Genomic_DNA"/>
</dbReference>
<protein>
    <recommendedName>
        <fullName evidence="2">DUF6810 domain-containing protein</fullName>
    </recommendedName>
</protein>
<proteinExistence type="predicted"/>
<gene>
    <name evidence="3" type="ORF">METZ01_LOCUS73482</name>
</gene>
<evidence type="ECO:0000256" key="1">
    <source>
        <dbReference type="SAM" id="MobiDB-lite"/>
    </source>
</evidence>